<dbReference type="EMBL" id="CDMY01000296">
    <property type="protein sequence ID" value="CEM00662.1"/>
    <property type="molecule type" value="Genomic_DNA"/>
</dbReference>
<feature type="compositionally biased region" description="Basic and acidic residues" evidence="1">
    <location>
        <begin position="227"/>
        <end position="248"/>
    </location>
</feature>
<reference evidence="2 3" key="1">
    <citation type="submission" date="2014-11" db="EMBL/GenBank/DDBJ databases">
        <authorList>
            <person name="Zhu J."/>
            <person name="Qi W."/>
            <person name="Song R."/>
        </authorList>
    </citation>
    <scope>NUCLEOTIDE SEQUENCE [LARGE SCALE GENOMIC DNA]</scope>
</reference>
<evidence type="ECO:0008006" key="4">
    <source>
        <dbReference type="Google" id="ProtNLM"/>
    </source>
</evidence>
<evidence type="ECO:0000256" key="1">
    <source>
        <dbReference type="SAM" id="MobiDB-lite"/>
    </source>
</evidence>
<protein>
    <recommendedName>
        <fullName evidence="4">VWFA domain-containing protein</fullName>
    </recommendedName>
</protein>
<feature type="region of interest" description="Disordered" evidence="1">
    <location>
        <begin position="156"/>
        <end position="251"/>
    </location>
</feature>
<dbReference type="Gene3D" id="3.40.50.410">
    <property type="entry name" value="von Willebrand factor, type A domain"/>
    <property type="match status" value="1"/>
</dbReference>
<dbReference type="OrthoDB" id="410440at2759"/>
<dbReference type="InParanoid" id="A0A0G4ERY4"/>
<dbReference type="Proteomes" id="UP000041254">
    <property type="component" value="Unassembled WGS sequence"/>
</dbReference>
<proteinExistence type="predicted"/>
<feature type="compositionally biased region" description="Basic residues" evidence="1">
    <location>
        <begin position="775"/>
        <end position="784"/>
    </location>
</feature>
<name>A0A0G4ERY4_VITBC</name>
<keyword evidence="3" id="KW-1185">Reference proteome</keyword>
<dbReference type="OMA" id="EFECERM"/>
<feature type="compositionally biased region" description="Polar residues" evidence="1">
    <location>
        <begin position="747"/>
        <end position="759"/>
    </location>
</feature>
<feature type="compositionally biased region" description="Basic and acidic residues" evidence="1">
    <location>
        <begin position="185"/>
        <end position="202"/>
    </location>
</feature>
<dbReference type="VEuPathDB" id="CryptoDB:Vbra_2407"/>
<organism evidence="2 3">
    <name type="scientific">Vitrella brassicaformis (strain CCMP3155)</name>
    <dbReference type="NCBI Taxonomy" id="1169540"/>
    <lineage>
        <taxon>Eukaryota</taxon>
        <taxon>Sar</taxon>
        <taxon>Alveolata</taxon>
        <taxon>Colpodellida</taxon>
        <taxon>Vitrellaceae</taxon>
        <taxon>Vitrella</taxon>
    </lineage>
</organism>
<accession>A0A0G4ERY4</accession>
<gene>
    <name evidence="2" type="ORF">Vbra_2407</name>
</gene>
<feature type="compositionally biased region" description="Pro residues" evidence="1">
    <location>
        <begin position="785"/>
        <end position="795"/>
    </location>
</feature>
<feature type="region of interest" description="Disordered" evidence="1">
    <location>
        <begin position="704"/>
        <end position="848"/>
    </location>
</feature>
<evidence type="ECO:0000313" key="3">
    <source>
        <dbReference type="Proteomes" id="UP000041254"/>
    </source>
</evidence>
<dbReference type="AlphaFoldDB" id="A0A0G4ERY4"/>
<evidence type="ECO:0000313" key="2">
    <source>
        <dbReference type="EMBL" id="CEM00662.1"/>
    </source>
</evidence>
<sequence>MYCASRIRINVTAVTPIGPSQDRGEVVERVAISISSSSPLSNLLTLVQQTLKSEGIENASITRVLNGALAAIPLSRFDVGRKEERVCDYLRDSDDLVIVLVIQGHMGEGEGGAGLGKGNGVVISLNPYSVSALSTARGEPHKESASLLAQTGLIVPPSFDDTARDASGTQADADQTPPEDALTSHPEDGEQHQETTETRAEEELTPAAVERDAADERSRQGGAGEPEPGRGIDDRGARDAQDEGDKALPGDAVPLMGEIGDFMVEFLTPRLQHFITKRFNDALVNYTRYVPIIGKRVGSRFHGVCGSFTPVFLCPVEPTRPSSPRPVQYQCAKVDVALFDRLVQCQLSMLRRQMHYVKTCLSGLRDLVRRGMPTTASTTLVLPMRTHELTDGYEDVEDTGGPLFCSNLAGTSPVVIVAVAGESADAMDRLRGALTELLRDVLVTKARFNIIRYTAGGVPRAFAPQLVEPSPEVLHECEEFVTTLPACDKCSLMDGMKAAFEMDGLDAIHVISNGRQFTHNKQSQEAILREAAALNGRRIPIHTIAVDSGSSGTHLLQHLSHQSAGSFISSSLGDGSRRQEVEASRAIIAMGEGYRKHRMAIGRHMRQCEVLLRDKEAEEQIWLEEQKCARRLILACGQPVRLPEEDALRIVERVTLANNQGGVCFLTERRKQQVLDAFFERRRQNGKAGYIHKSSGPTAVAVTVKPRPPRPPSSPLVPLHSERAHWNSSTNLRPPSGRRIVRRKATKSSSSANPWTDQAQPCAEIGGQDAENYRKMLRKGRRPPRPPVVRPPPSQPKTVEEVGIAPGPPEEPSKNPWDSLVSVRRPSPDATGREGSSLLPELAESTPRAQAVFSTPSFTFMAEEEIVAGGQ</sequence>
<feature type="compositionally biased region" description="Basic and acidic residues" evidence="1">
    <location>
        <begin position="209"/>
        <end position="219"/>
    </location>
</feature>
<dbReference type="InterPro" id="IPR036465">
    <property type="entry name" value="vWFA_dom_sf"/>
</dbReference>